<feature type="domain" description="Tail specific protease" evidence="2">
    <location>
        <begin position="515"/>
        <end position="724"/>
    </location>
</feature>
<evidence type="ECO:0000259" key="2">
    <source>
        <dbReference type="SMART" id="SM00245"/>
    </source>
</evidence>
<dbReference type="InterPro" id="IPR029045">
    <property type="entry name" value="ClpP/crotonase-like_dom_sf"/>
</dbReference>
<protein>
    <submittedName>
        <fullName evidence="3">Peptidase S41</fullName>
    </submittedName>
</protein>
<keyword evidence="1" id="KW-0732">Signal</keyword>
<dbReference type="Gene3D" id="3.30.750.44">
    <property type="match status" value="1"/>
</dbReference>
<dbReference type="InterPro" id="IPR036034">
    <property type="entry name" value="PDZ_sf"/>
</dbReference>
<dbReference type="SUPFAM" id="SSF50156">
    <property type="entry name" value="PDZ domain-like"/>
    <property type="match status" value="1"/>
</dbReference>
<keyword evidence="4" id="KW-1185">Reference proteome</keyword>
<dbReference type="SMART" id="SM00245">
    <property type="entry name" value="TSPc"/>
    <property type="match status" value="1"/>
</dbReference>
<sequence>MRFLHVLLLATLSAVRPLPAMAGEQAAPEPETVRLQRLHRLAELWGEVRYRHPKLLTTPELDWDAALLAALPRVETAPDQESYARAVQVMLDVLEDPATRLDPREAPEATALPEVTPQPLRRWEKGAVLVLNLGAVAGAGGLSSIRSERSAVEADIPKAKAVVVDLRALHLKDPNAPGRIKNALSVIGPFLFEGRLHGPAQRQVERIGYRAQRNDVSAYEVRFSFGTTDVLTGTPGRKPPLVFLLDARSPVPPLVPALHAQGLARLITEGDLGPSPGGESMRVSLGEGLIARVRTSELTVRLVADARVPEPTTSATKDVALETALQQVRLVRAKPRKMNLAELPPAVWQPDKTYDESPYPTRPLRQLAAIRLWNVIRLFYPNLELLDADWNGALVRFLPKLEAARDAAEYAHAVAEMAALVQDGHNYLRDHPEYLRLWGNVTAPFSALPVEGKSVVVKVQVPSAAPGLTVGDVLEAVDGEPLPALLERIAPYISASTPEHLRIQILRRALSGKDGSTRTLTVRDAQDRTKQVQVSYAFQNFDLATVEGGPAYRRLPGNVGLVSLSLLKPADVPGMFEQLGDTRALVFDLRGYPNGTLWPLAPYLNARGARLLSQAEVSLLLGDSMGTRIRYASAVPEADVPRYQGRVVTLIDGRAISQAESTGMMLKETSSTLFVGSPTAGANGDITDTVLPGGITFIFSGATILHADGRPLQRVGLQPDVPVRPTLAGLRAGRDEVLEKALEVLQQARHDGEPAGGLPPSGQTP</sequence>
<dbReference type="Gene3D" id="3.90.226.10">
    <property type="entry name" value="2-enoyl-CoA Hydratase, Chain A, domain 1"/>
    <property type="match status" value="1"/>
</dbReference>
<dbReference type="EMBL" id="CP043494">
    <property type="protein sequence ID" value="WNG50805.1"/>
    <property type="molecule type" value="Genomic_DNA"/>
</dbReference>
<evidence type="ECO:0000313" key="4">
    <source>
        <dbReference type="Proteomes" id="UP001611383"/>
    </source>
</evidence>
<proteinExistence type="predicted"/>
<dbReference type="InterPro" id="IPR005151">
    <property type="entry name" value="Tail-specific_protease"/>
</dbReference>
<evidence type="ECO:0000256" key="1">
    <source>
        <dbReference type="SAM" id="SignalP"/>
    </source>
</evidence>
<dbReference type="SUPFAM" id="SSF52096">
    <property type="entry name" value="ClpP/crotonase"/>
    <property type="match status" value="1"/>
</dbReference>
<name>A0ABY9X5X7_9BACT</name>
<reference evidence="3 4" key="1">
    <citation type="submission" date="2019-08" db="EMBL/GenBank/DDBJ databases">
        <title>Archangium and Cystobacter genomes.</title>
        <authorList>
            <person name="Chen I.-C.K."/>
            <person name="Wielgoss S."/>
        </authorList>
    </citation>
    <scope>NUCLEOTIDE SEQUENCE [LARGE SCALE GENOMIC DNA]</scope>
    <source>
        <strain evidence="3 4">Cbm 6</strain>
    </source>
</reference>
<feature type="signal peptide" evidence="1">
    <location>
        <begin position="1"/>
        <end position="22"/>
    </location>
</feature>
<gene>
    <name evidence="3" type="ORF">F0U60_46770</name>
</gene>
<dbReference type="RefSeq" id="WP_395810335.1">
    <property type="nucleotide sequence ID" value="NZ_CP043494.1"/>
</dbReference>
<evidence type="ECO:0000313" key="3">
    <source>
        <dbReference type="EMBL" id="WNG50805.1"/>
    </source>
</evidence>
<organism evidence="3 4">
    <name type="scientific">Archangium minus</name>
    <dbReference type="NCBI Taxonomy" id="83450"/>
    <lineage>
        <taxon>Bacteria</taxon>
        <taxon>Pseudomonadati</taxon>
        <taxon>Myxococcota</taxon>
        <taxon>Myxococcia</taxon>
        <taxon>Myxococcales</taxon>
        <taxon>Cystobacterineae</taxon>
        <taxon>Archangiaceae</taxon>
        <taxon>Archangium</taxon>
    </lineage>
</organism>
<feature type="chain" id="PRO_5046959875" evidence="1">
    <location>
        <begin position="23"/>
        <end position="765"/>
    </location>
</feature>
<dbReference type="Proteomes" id="UP001611383">
    <property type="component" value="Chromosome"/>
</dbReference>
<accession>A0ABY9X5X7</accession>
<dbReference type="Pfam" id="PF03572">
    <property type="entry name" value="Peptidase_S41"/>
    <property type="match status" value="1"/>
</dbReference>